<dbReference type="WBParaSite" id="GPUH_0002056601-mRNA-1">
    <property type="protein sequence ID" value="GPUH_0002056601-mRNA-1"/>
    <property type="gene ID" value="GPUH_0002056601"/>
</dbReference>
<evidence type="ECO:0000313" key="3">
    <source>
        <dbReference type="WBParaSite" id="GPUH_0002056601-mRNA-1"/>
    </source>
</evidence>
<evidence type="ECO:0000313" key="1">
    <source>
        <dbReference type="EMBL" id="VDN36272.1"/>
    </source>
</evidence>
<gene>
    <name evidence="1" type="ORF">GPUH_LOCUS20541</name>
</gene>
<reference evidence="1 2" key="2">
    <citation type="submission" date="2018-11" db="EMBL/GenBank/DDBJ databases">
        <authorList>
            <consortium name="Pathogen Informatics"/>
        </authorList>
    </citation>
    <scope>NUCLEOTIDE SEQUENCE [LARGE SCALE GENOMIC DNA]</scope>
</reference>
<dbReference type="AlphaFoldDB" id="A0A183EHV0"/>
<dbReference type="Proteomes" id="UP000271098">
    <property type="component" value="Unassembled WGS sequence"/>
</dbReference>
<accession>A0A183EHV0</accession>
<evidence type="ECO:0000313" key="2">
    <source>
        <dbReference type="Proteomes" id="UP000271098"/>
    </source>
</evidence>
<protein>
    <submittedName>
        <fullName evidence="1 3">Uncharacterized protein</fullName>
    </submittedName>
</protein>
<dbReference type="OrthoDB" id="10055441at2759"/>
<dbReference type="EMBL" id="UYRT01090633">
    <property type="protein sequence ID" value="VDN36272.1"/>
    <property type="molecule type" value="Genomic_DNA"/>
</dbReference>
<keyword evidence="2" id="KW-1185">Reference proteome</keyword>
<reference evidence="3" key="1">
    <citation type="submission" date="2016-06" db="UniProtKB">
        <authorList>
            <consortium name="WormBaseParasite"/>
        </authorList>
    </citation>
    <scope>IDENTIFICATION</scope>
</reference>
<proteinExistence type="predicted"/>
<organism evidence="3">
    <name type="scientific">Gongylonema pulchrum</name>
    <dbReference type="NCBI Taxonomy" id="637853"/>
    <lineage>
        <taxon>Eukaryota</taxon>
        <taxon>Metazoa</taxon>
        <taxon>Ecdysozoa</taxon>
        <taxon>Nematoda</taxon>
        <taxon>Chromadorea</taxon>
        <taxon>Rhabditida</taxon>
        <taxon>Spirurina</taxon>
        <taxon>Spiruromorpha</taxon>
        <taxon>Spiruroidea</taxon>
        <taxon>Gongylonematidae</taxon>
        <taxon>Gongylonema</taxon>
    </lineage>
</organism>
<name>A0A183EHV0_9BILA</name>
<sequence length="225" mass="24038">MWEVQYGVGQVTPIHIMQVQRNLQHQMAITVLHSIESQNSLKTNGSSSTLGNSRITSFPGTIGVQERRTAIPEHDTTVRAADVEARIAKKVALLDQPVREFTTKPGNSQQQLFDSACNSTLASPVPFTLNSPMTTPRSTPVPATSATLGGTPIPVVRALSRGPLQSEDGFVSIPGVISLSTPPTNALITSQTPTATSPIADSTTNNEQLSVSRHLLISCHHVQIC</sequence>